<dbReference type="GO" id="GO:0045037">
    <property type="term" value="P:protein import into chloroplast stroma"/>
    <property type="evidence" value="ECO:0007669"/>
    <property type="project" value="TreeGrafter"/>
</dbReference>
<dbReference type="PANTHER" id="PTHR34935">
    <property type="entry name" value="PROTEIN TIC110, CHLOROPLASTIC"/>
    <property type="match status" value="1"/>
</dbReference>
<sequence length="103" mass="11616">MEDYAENIIKTKNTLGIDDLDAAIVHLLAELCFMQAFNKLIFISDLVLVLSEALTSLLPLSRVLNVTNRQVEVAFLHEAFIMYDFKLTTVGRGKSELLPYDPL</sequence>
<evidence type="ECO:0000313" key="1">
    <source>
        <dbReference type="EMBL" id="KAK1370045.1"/>
    </source>
</evidence>
<protein>
    <submittedName>
        <fullName evidence="1">Uncharacterized protein</fullName>
    </submittedName>
</protein>
<name>A0AAD8HPY3_9APIA</name>
<keyword evidence="2" id="KW-1185">Reference proteome</keyword>
<proteinExistence type="predicted"/>
<comment type="caution">
    <text evidence="1">The sequence shown here is derived from an EMBL/GenBank/DDBJ whole genome shotgun (WGS) entry which is preliminary data.</text>
</comment>
<dbReference type="Pfam" id="PF16940">
    <property type="entry name" value="Tic110"/>
    <property type="match status" value="1"/>
</dbReference>
<dbReference type="GO" id="GO:0061927">
    <property type="term" value="C:TOC-TIC supercomplex I"/>
    <property type="evidence" value="ECO:0007669"/>
    <property type="project" value="TreeGrafter"/>
</dbReference>
<reference evidence="1" key="1">
    <citation type="submission" date="2023-02" db="EMBL/GenBank/DDBJ databases">
        <title>Genome of toxic invasive species Heracleum sosnowskyi carries increased number of genes despite the absence of recent whole-genome duplications.</title>
        <authorList>
            <person name="Schelkunov M."/>
            <person name="Shtratnikova V."/>
            <person name="Makarenko M."/>
            <person name="Klepikova A."/>
            <person name="Omelchenko D."/>
            <person name="Novikova G."/>
            <person name="Obukhova E."/>
            <person name="Bogdanov V."/>
            <person name="Penin A."/>
            <person name="Logacheva M."/>
        </authorList>
    </citation>
    <scope>NUCLEOTIDE SEQUENCE</scope>
    <source>
        <strain evidence="1">Hsosn_3</strain>
        <tissue evidence="1">Leaf</tissue>
    </source>
</reference>
<gene>
    <name evidence="1" type="ORF">POM88_036137</name>
</gene>
<dbReference type="InterPro" id="IPR031610">
    <property type="entry name" value="TIC110"/>
</dbReference>
<reference evidence="1" key="2">
    <citation type="submission" date="2023-05" db="EMBL/GenBank/DDBJ databases">
        <authorList>
            <person name="Schelkunov M.I."/>
        </authorList>
    </citation>
    <scope>NUCLEOTIDE SEQUENCE</scope>
    <source>
        <strain evidence="1">Hsosn_3</strain>
        <tissue evidence="1">Leaf</tissue>
    </source>
</reference>
<dbReference type="Proteomes" id="UP001237642">
    <property type="component" value="Unassembled WGS sequence"/>
</dbReference>
<accession>A0AAD8HPY3</accession>
<organism evidence="1 2">
    <name type="scientific">Heracleum sosnowskyi</name>
    <dbReference type="NCBI Taxonomy" id="360622"/>
    <lineage>
        <taxon>Eukaryota</taxon>
        <taxon>Viridiplantae</taxon>
        <taxon>Streptophyta</taxon>
        <taxon>Embryophyta</taxon>
        <taxon>Tracheophyta</taxon>
        <taxon>Spermatophyta</taxon>
        <taxon>Magnoliopsida</taxon>
        <taxon>eudicotyledons</taxon>
        <taxon>Gunneridae</taxon>
        <taxon>Pentapetalae</taxon>
        <taxon>asterids</taxon>
        <taxon>campanulids</taxon>
        <taxon>Apiales</taxon>
        <taxon>Apiaceae</taxon>
        <taxon>Apioideae</taxon>
        <taxon>apioid superclade</taxon>
        <taxon>Tordylieae</taxon>
        <taxon>Tordyliinae</taxon>
        <taxon>Heracleum</taxon>
    </lineage>
</organism>
<dbReference type="PANTHER" id="PTHR34935:SF3">
    <property type="entry name" value="PROTEIN TIC110, CHLOROPLASTIC"/>
    <property type="match status" value="1"/>
</dbReference>
<dbReference type="AlphaFoldDB" id="A0AAD8HPY3"/>
<dbReference type="EMBL" id="JAUIZM010000008">
    <property type="protein sequence ID" value="KAK1370045.1"/>
    <property type="molecule type" value="Genomic_DNA"/>
</dbReference>
<evidence type="ECO:0000313" key="2">
    <source>
        <dbReference type="Proteomes" id="UP001237642"/>
    </source>
</evidence>